<evidence type="ECO:0000313" key="2">
    <source>
        <dbReference type="EMBL" id="MDQ0208308.1"/>
    </source>
</evidence>
<evidence type="ECO:0000256" key="1">
    <source>
        <dbReference type="SAM" id="Phobius"/>
    </source>
</evidence>
<dbReference type="Proteomes" id="UP001225034">
    <property type="component" value="Unassembled WGS sequence"/>
</dbReference>
<keyword evidence="1" id="KW-1133">Transmembrane helix</keyword>
<gene>
    <name evidence="2" type="ORF">J2S05_003119</name>
</gene>
<protein>
    <submittedName>
        <fullName evidence="2">Uncharacterized protein</fullName>
    </submittedName>
</protein>
<comment type="caution">
    <text evidence="2">The sequence shown here is derived from an EMBL/GenBank/DDBJ whole genome shotgun (WGS) entry which is preliminary data.</text>
</comment>
<dbReference type="EMBL" id="JAUSUA010000005">
    <property type="protein sequence ID" value="MDQ0208308.1"/>
    <property type="molecule type" value="Genomic_DNA"/>
</dbReference>
<sequence length="88" mass="10660">MLFYLWVFFLYTISCYFAFGITFFFVGNLKTLEKLIDIFRFPNPSTFEEKLLHPIYLCFFSVPHISYRFLEGRYSFIKVKLIYGLCFS</sequence>
<name>A0ABT9YKB0_9BACI</name>
<accession>A0ABT9YKB0</accession>
<keyword evidence="1" id="KW-0472">Membrane</keyword>
<evidence type="ECO:0000313" key="3">
    <source>
        <dbReference type="Proteomes" id="UP001225034"/>
    </source>
</evidence>
<keyword evidence="1" id="KW-0812">Transmembrane</keyword>
<feature type="transmembrane region" description="Helical" evidence="1">
    <location>
        <begin position="6"/>
        <end position="26"/>
    </location>
</feature>
<reference evidence="2 3" key="1">
    <citation type="submission" date="2023-07" db="EMBL/GenBank/DDBJ databases">
        <title>Genomic Encyclopedia of Type Strains, Phase IV (KMG-IV): sequencing the most valuable type-strain genomes for metagenomic binning, comparative biology and taxonomic classification.</title>
        <authorList>
            <person name="Goeker M."/>
        </authorList>
    </citation>
    <scope>NUCLEOTIDE SEQUENCE [LARGE SCALE GENOMIC DNA]</scope>
    <source>
        <strain evidence="2 3">DSM 19154</strain>
    </source>
</reference>
<proteinExistence type="predicted"/>
<keyword evidence="3" id="KW-1185">Reference proteome</keyword>
<organism evidence="2 3">
    <name type="scientific">Alkalicoccobacillus murimartini</name>
    <dbReference type="NCBI Taxonomy" id="171685"/>
    <lineage>
        <taxon>Bacteria</taxon>
        <taxon>Bacillati</taxon>
        <taxon>Bacillota</taxon>
        <taxon>Bacilli</taxon>
        <taxon>Bacillales</taxon>
        <taxon>Bacillaceae</taxon>
        <taxon>Alkalicoccobacillus</taxon>
    </lineage>
</organism>